<dbReference type="Proteomes" id="UP000826234">
    <property type="component" value="Unassembled WGS sequence"/>
</dbReference>
<feature type="compositionally biased region" description="Low complexity" evidence="1">
    <location>
        <begin position="24"/>
        <end position="42"/>
    </location>
</feature>
<name>A0ABQ7TER2_PHRPL</name>
<evidence type="ECO:0000256" key="1">
    <source>
        <dbReference type="SAM" id="MobiDB-lite"/>
    </source>
</evidence>
<comment type="caution">
    <text evidence="2">The sequence shown here is derived from an EMBL/GenBank/DDBJ whole genome shotgun (WGS) entry which is preliminary data.</text>
</comment>
<gene>
    <name evidence="2" type="ORF">JD844_008941</name>
</gene>
<feature type="region of interest" description="Disordered" evidence="1">
    <location>
        <begin position="1"/>
        <end position="76"/>
    </location>
</feature>
<dbReference type="EMBL" id="JAIPUX010000439">
    <property type="protein sequence ID" value="KAH0628149.1"/>
    <property type="molecule type" value="Genomic_DNA"/>
</dbReference>
<proteinExistence type="predicted"/>
<sequence length="76" mass="8187">MEEEMPTAGAAGEREEEEEEEAGHSAPASASGPSEPSEGCEGLWELPVELSARRPECSRCGIPQPDFKKKRSVISE</sequence>
<reference evidence="2 3" key="1">
    <citation type="journal article" date="2022" name="Gigascience">
        <title>A chromosome-level genome assembly and annotation of the desert horned lizard, Phrynosoma platyrhinos, provides insight into chromosomal rearrangements among reptiles.</title>
        <authorList>
            <person name="Koochekian N."/>
            <person name="Ascanio A."/>
            <person name="Farleigh K."/>
            <person name="Card D.C."/>
            <person name="Schield D.R."/>
            <person name="Castoe T.A."/>
            <person name="Jezkova T."/>
        </authorList>
    </citation>
    <scope>NUCLEOTIDE SEQUENCE [LARGE SCALE GENOMIC DNA]</scope>
    <source>
        <strain evidence="2">NK-2021</strain>
    </source>
</reference>
<protein>
    <submittedName>
        <fullName evidence="2">Uncharacterized protein</fullName>
    </submittedName>
</protein>
<evidence type="ECO:0000313" key="2">
    <source>
        <dbReference type="EMBL" id="KAH0628149.1"/>
    </source>
</evidence>
<accession>A0ABQ7TER2</accession>
<organism evidence="2 3">
    <name type="scientific">Phrynosoma platyrhinos</name>
    <name type="common">Desert horned lizard</name>
    <dbReference type="NCBI Taxonomy" id="52577"/>
    <lineage>
        <taxon>Eukaryota</taxon>
        <taxon>Metazoa</taxon>
        <taxon>Chordata</taxon>
        <taxon>Craniata</taxon>
        <taxon>Vertebrata</taxon>
        <taxon>Euteleostomi</taxon>
        <taxon>Lepidosauria</taxon>
        <taxon>Squamata</taxon>
        <taxon>Bifurcata</taxon>
        <taxon>Unidentata</taxon>
        <taxon>Episquamata</taxon>
        <taxon>Toxicofera</taxon>
        <taxon>Iguania</taxon>
        <taxon>Phrynosomatidae</taxon>
        <taxon>Phrynosomatinae</taxon>
        <taxon>Phrynosoma</taxon>
    </lineage>
</organism>
<keyword evidence="3" id="KW-1185">Reference proteome</keyword>
<evidence type="ECO:0000313" key="3">
    <source>
        <dbReference type="Proteomes" id="UP000826234"/>
    </source>
</evidence>